<dbReference type="Gene3D" id="2.60.120.200">
    <property type="match status" value="2"/>
</dbReference>
<evidence type="ECO:0000256" key="2">
    <source>
        <dbReference type="SAM" id="SignalP"/>
    </source>
</evidence>
<dbReference type="AlphaFoldDB" id="A0A914HQQ0"/>
<reference evidence="5" key="1">
    <citation type="submission" date="2022-11" db="UniProtKB">
        <authorList>
            <consortium name="WormBaseParasite"/>
        </authorList>
    </citation>
    <scope>IDENTIFICATION</scope>
</reference>
<proteinExistence type="predicted"/>
<dbReference type="WBParaSite" id="Gr19_v10_g3767.t1">
    <property type="protein sequence ID" value="Gr19_v10_g3767.t1"/>
    <property type="gene ID" value="Gr19_v10_g3767"/>
</dbReference>
<dbReference type="Pfam" id="PF00337">
    <property type="entry name" value="Gal-bind_lectin"/>
    <property type="match status" value="1"/>
</dbReference>
<dbReference type="InterPro" id="IPR013320">
    <property type="entry name" value="ConA-like_dom_sf"/>
</dbReference>
<keyword evidence="4" id="KW-1185">Reference proteome</keyword>
<accession>A0A914HQQ0</accession>
<organism evidence="4 5">
    <name type="scientific">Globodera rostochiensis</name>
    <name type="common">Golden nematode worm</name>
    <name type="synonym">Heterodera rostochiensis</name>
    <dbReference type="NCBI Taxonomy" id="31243"/>
    <lineage>
        <taxon>Eukaryota</taxon>
        <taxon>Metazoa</taxon>
        <taxon>Ecdysozoa</taxon>
        <taxon>Nematoda</taxon>
        <taxon>Chromadorea</taxon>
        <taxon>Rhabditida</taxon>
        <taxon>Tylenchina</taxon>
        <taxon>Tylenchomorpha</taxon>
        <taxon>Tylenchoidea</taxon>
        <taxon>Heteroderidae</taxon>
        <taxon>Heteroderinae</taxon>
        <taxon>Globodera</taxon>
    </lineage>
</organism>
<keyword evidence="2" id="KW-0732">Signal</keyword>
<evidence type="ECO:0000313" key="4">
    <source>
        <dbReference type="Proteomes" id="UP000887572"/>
    </source>
</evidence>
<evidence type="ECO:0000259" key="3">
    <source>
        <dbReference type="PROSITE" id="PS51304"/>
    </source>
</evidence>
<feature type="signal peptide" evidence="2">
    <location>
        <begin position="1"/>
        <end position="23"/>
    </location>
</feature>
<dbReference type="SUPFAM" id="SSF49899">
    <property type="entry name" value="Concanavalin A-like lectins/glucanases"/>
    <property type="match status" value="1"/>
</dbReference>
<dbReference type="Proteomes" id="UP000887572">
    <property type="component" value="Unplaced"/>
</dbReference>
<dbReference type="PROSITE" id="PS51304">
    <property type="entry name" value="GALECTIN"/>
    <property type="match status" value="1"/>
</dbReference>
<feature type="chain" id="PRO_5037194767" evidence="2">
    <location>
        <begin position="24"/>
        <end position="930"/>
    </location>
</feature>
<sequence>MNAHLTLAINFFCLLALLHGTQSKMKTKPTRLTGQSTNDHIIPVALLDQCFPYEESKTFGLEFRLPEIGGRCDKGMLICYPSTLITHPLDNKHIVNGMSVNSELFNVDSASKNSLAKECEQLLTGFSNKKHKDKAFWRGIQVYTVKKSDGTIAMKLNTSLVGQGHGHSFEIPQAQRQFIIHLGNEREMFTYVTIDKGEPVEVEGEKAKREAYKQLAPRGARLKDFVGLWTLGLDMLPWMNHTMRLYVQRSCDCFMEAWFIRPTDSEPADLKEPTRGSAQTECSKEAKTDLIVSLKNNPLKANHLIHIRLMASEFTRNVTFKLYASGWKYHIALMSFNISRAGSNVFMRNATSRHMNGGWHIPTRLPDKDGSYQLEFRIALTKYSYGIMIGGIVEHTKYHTDRLGATEFFPPYWWQGLQFNLMDHYQLGGEFLLLNDPPPVMAFKNIEQNYEPVLITDFETTIVRNLQIGSILTFRVKPRNPNAYTFTISLLHNRPEEHPTIGKTVLKIQVYPNKLQLSSNFVDVKKSYSNKAIVVPAIKHDLLEVNITVFSNHYMFMMNGMKLPKNRTADLPIWATNNVLIEGDIDQLGPPHIDVPPASVENNRRDFTKFTKKLHTLLNYNDNITIDMEIYNTSNNFSIYLMNESLEPSKRIGHVVLALNFTVSETTSTQCKYHLHQNGLDEMESNGSDFPNMTSFGHQVDNRLNRNGQRFNMTIKCEENRFVINIDEVDFVALNCPYPTIKDNITMPPWSVDHIQIVGDVYVYALHIEQPEISTPEFLTEVNHAWGVLRQRDRITVHAVINKKLNETLGFNVTVNLFYEALQHHALVGKTVMSTTFNEHADGQQQQLIFSSYDNGKKGERTNTTGFNVTLNDVYVCPHPYMDGLPTWAVHYITIESTNVKLDNATNITCKPQKRCKRPSDQTGSYRLED</sequence>
<dbReference type="GO" id="GO:0030246">
    <property type="term" value="F:carbohydrate binding"/>
    <property type="evidence" value="ECO:0007669"/>
    <property type="project" value="UniProtKB-KW"/>
</dbReference>
<keyword evidence="1" id="KW-0430">Lectin</keyword>
<evidence type="ECO:0000256" key="1">
    <source>
        <dbReference type="ARBA" id="ARBA00022734"/>
    </source>
</evidence>
<name>A0A914HQQ0_GLORO</name>
<protein>
    <submittedName>
        <fullName evidence="5">Galectin domain-containing protein</fullName>
    </submittedName>
</protein>
<feature type="domain" description="Galectin" evidence="3">
    <location>
        <begin position="610"/>
        <end position="769"/>
    </location>
</feature>
<dbReference type="InterPro" id="IPR001079">
    <property type="entry name" value="Galectin_CRD"/>
</dbReference>
<evidence type="ECO:0000313" key="5">
    <source>
        <dbReference type="WBParaSite" id="Gr19_v10_g3767.t1"/>
    </source>
</evidence>